<evidence type="ECO:0000256" key="2">
    <source>
        <dbReference type="ARBA" id="ARBA00007894"/>
    </source>
</evidence>
<dbReference type="InterPro" id="IPR008925">
    <property type="entry name" value="aa_tRNA-synth_I_cd-bd_sf"/>
</dbReference>
<evidence type="ECO:0000259" key="19">
    <source>
        <dbReference type="Pfam" id="PF19269"/>
    </source>
</evidence>
<evidence type="ECO:0000256" key="16">
    <source>
        <dbReference type="ARBA" id="ARBA00047689"/>
    </source>
</evidence>
<evidence type="ECO:0000256" key="15">
    <source>
        <dbReference type="ARBA" id="ARBA00047479"/>
    </source>
</evidence>
<protein>
    <recommendedName>
        <fullName evidence="11">Nondiscriminating glutamyl-tRNA synthetase EARS2, mitochondrial</fullName>
        <ecNumber evidence="3">6.1.1.17</ecNumber>
        <ecNumber evidence="10">6.1.1.24</ecNumber>
    </recommendedName>
    <alternativeName>
        <fullName evidence="13">Glutamate--tRNA(Gln) ligase EARS2, mitochondrial</fullName>
    </alternativeName>
    <alternativeName>
        <fullName evidence="9">Glutamyl-tRNA synthetase</fullName>
    </alternativeName>
    <alternativeName>
        <fullName evidence="12">Mitochondrial glutamyl-tRNA synthetase</fullName>
    </alternativeName>
</protein>
<dbReference type="InterPro" id="IPR033910">
    <property type="entry name" value="GluRS_core"/>
</dbReference>
<dbReference type="InterPro" id="IPR001412">
    <property type="entry name" value="aa-tRNA-synth_I_CS"/>
</dbReference>
<dbReference type="InterPro" id="IPR000924">
    <property type="entry name" value="Glu/Gln-tRNA-synth"/>
</dbReference>
<feature type="domain" description="Aminoacyl-tRNA synthetase class I anticodon-binding" evidence="19">
    <location>
        <begin position="391"/>
        <end position="510"/>
    </location>
</feature>
<reference evidence="20" key="1">
    <citation type="submission" date="2022-01" db="EMBL/GenBank/DDBJ databases">
        <authorList>
            <person name="King R."/>
        </authorList>
    </citation>
    <scope>NUCLEOTIDE SEQUENCE</scope>
</reference>
<evidence type="ECO:0000256" key="7">
    <source>
        <dbReference type="ARBA" id="ARBA00022917"/>
    </source>
</evidence>
<dbReference type="CDD" id="cd00808">
    <property type="entry name" value="GluRS_core"/>
    <property type="match status" value="1"/>
</dbReference>
<dbReference type="GO" id="GO:0006424">
    <property type="term" value="P:glutamyl-tRNA aminoacylation"/>
    <property type="evidence" value="ECO:0007669"/>
    <property type="project" value="InterPro"/>
</dbReference>
<proteinExistence type="inferred from homology"/>
<evidence type="ECO:0000256" key="10">
    <source>
        <dbReference type="ARBA" id="ARBA00044054"/>
    </source>
</evidence>
<dbReference type="InterPro" id="IPR020058">
    <property type="entry name" value="Glu/Gln-tRNA-synth_Ib_cat-dom"/>
</dbReference>
<dbReference type="GO" id="GO:0005524">
    <property type="term" value="F:ATP binding"/>
    <property type="evidence" value="ECO:0007669"/>
    <property type="project" value="UniProtKB-KW"/>
</dbReference>
<dbReference type="EMBL" id="OV651820">
    <property type="protein sequence ID" value="CAH1114297.1"/>
    <property type="molecule type" value="Genomic_DNA"/>
</dbReference>
<evidence type="ECO:0000256" key="4">
    <source>
        <dbReference type="ARBA" id="ARBA00022598"/>
    </source>
</evidence>
<dbReference type="InterPro" id="IPR045462">
    <property type="entry name" value="aa-tRNA-synth_I_cd-bd"/>
</dbReference>
<evidence type="ECO:0000256" key="8">
    <source>
        <dbReference type="ARBA" id="ARBA00023146"/>
    </source>
</evidence>
<comment type="catalytic activity">
    <reaction evidence="15">
        <text>tRNA(Glx) + L-glutamate + ATP = L-glutamyl-tRNA(Glx) + AMP + diphosphate</text>
        <dbReference type="Rhea" id="RHEA:18397"/>
        <dbReference type="Rhea" id="RHEA-COMP:9713"/>
        <dbReference type="Rhea" id="RHEA-COMP:9716"/>
        <dbReference type="ChEBI" id="CHEBI:29985"/>
        <dbReference type="ChEBI" id="CHEBI:30616"/>
        <dbReference type="ChEBI" id="CHEBI:33019"/>
        <dbReference type="ChEBI" id="CHEBI:78442"/>
        <dbReference type="ChEBI" id="CHEBI:78520"/>
        <dbReference type="ChEBI" id="CHEBI:456215"/>
        <dbReference type="EC" id="6.1.1.24"/>
    </reaction>
    <physiologicalReaction direction="left-to-right" evidence="15">
        <dbReference type="Rhea" id="RHEA:18398"/>
    </physiologicalReaction>
</comment>
<feature type="domain" description="Glutamyl/glutaminyl-tRNA synthetase class Ib catalytic" evidence="18">
    <location>
        <begin position="27"/>
        <end position="338"/>
    </location>
</feature>
<dbReference type="GO" id="GO:0004818">
    <property type="term" value="F:glutamate-tRNA ligase activity"/>
    <property type="evidence" value="ECO:0007669"/>
    <property type="project" value="UniProtKB-EC"/>
</dbReference>
<evidence type="ECO:0000256" key="14">
    <source>
        <dbReference type="ARBA" id="ARBA00047366"/>
    </source>
</evidence>
<evidence type="ECO:0000256" key="11">
    <source>
        <dbReference type="ARBA" id="ARBA00044142"/>
    </source>
</evidence>
<dbReference type="InterPro" id="IPR049940">
    <property type="entry name" value="GluQ/Sye"/>
</dbReference>
<keyword evidence="5 17" id="KW-0547">Nucleotide-binding</keyword>
<evidence type="ECO:0000256" key="9">
    <source>
        <dbReference type="ARBA" id="ARBA00030865"/>
    </source>
</evidence>
<dbReference type="GO" id="GO:0050561">
    <property type="term" value="F:glutamate-tRNA(Gln) ligase activity"/>
    <property type="evidence" value="ECO:0007669"/>
    <property type="project" value="UniProtKB-EC"/>
</dbReference>
<evidence type="ECO:0000256" key="13">
    <source>
        <dbReference type="ARBA" id="ARBA00044313"/>
    </source>
</evidence>
<evidence type="ECO:0000256" key="5">
    <source>
        <dbReference type="ARBA" id="ARBA00022741"/>
    </source>
</evidence>
<keyword evidence="21" id="KW-1185">Reference proteome</keyword>
<keyword evidence="8 17" id="KW-0030">Aminoacyl-tRNA synthetase</keyword>
<keyword evidence="7 17" id="KW-0648">Protein biosynthesis</keyword>
<dbReference type="PANTHER" id="PTHR43311:SF2">
    <property type="entry name" value="GLUTAMATE--TRNA LIGASE, MITOCHONDRIAL-RELATED"/>
    <property type="match status" value="1"/>
</dbReference>
<dbReference type="EC" id="6.1.1.24" evidence="10"/>
<evidence type="ECO:0000256" key="1">
    <source>
        <dbReference type="ARBA" id="ARBA00004173"/>
    </source>
</evidence>
<gene>
    <name evidence="20" type="ORF">PSYICH_LOCUS14112</name>
</gene>
<dbReference type="PRINTS" id="PR00987">
    <property type="entry name" value="TRNASYNTHGLU"/>
</dbReference>
<comment type="catalytic activity">
    <reaction evidence="14">
        <text>tRNA(Glu) + L-glutamate + ATP = L-glutamyl-tRNA(Glu) + AMP + diphosphate</text>
        <dbReference type="Rhea" id="RHEA:23540"/>
        <dbReference type="Rhea" id="RHEA-COMP:9663"/>
        <dbReference type="Rhea" id="RHEA-COMP:9680"/>
        <dbReference type="ChEBI" id="CHEBI:29985"/>
        <dbReference type="ChEBI" id="CHEBI:30616"/>
        <dbReference type="ChEBI" id="CHEBI:33019"/>
        <dbReference type="ChEBI" id="CHEBI:78442"/>
        <dbReference type="ChEBI" id="CHEBI:78520"/>
        <dbReference type="ChEBI" id="CHEBI:456215"/>
        <dbReference type="EC" id="6.1.1.17"/>
    </reaction>
    <physiologicalReaction direction="left-to-right" evidence="14">
        <dbReference type="Rhea" id="RHEA:23541"/>
    </physiologicalReaction>
</comment>
<dbReference type="Gene3D" id="1.10.10.350">
    <property type="match status" value="1"/>
</dbReference>
<keyword evidence="6 17" id="KW-0067">ATP-binding</keyword>
<sequence>MFQSTKNIGYASVIICNICKRTYANKNVRVRFAPSPTGFLHLGGLRTALYNLLFARKHNGKFILRIEDTDQIRLVEGATQQLQDDLQWSGIEIDEGPSQGGDFGPYFQSQRLKIYKEQIQILLDNGLGYRCFCTDRRLNLLRKEAIRKQEIPKYDNRCRHLSSEEIKKNLDEEKPSCIRFKISDKDESFDDLIYGKITSNVSLSEGDPVILKTDGYPTYHFANVVDDHMMDISHVLRGVEWQISTTKHILLYKAFNWTPPIFGHLPLLMNSDGTKLSKRQGDIRINYYKETGIFPQALINFIVHSGGGFTKDLQKHLKPKCYSMDELVEQFDISRINSHSGKIMDERLFEFNKLELERKINNEIDLNLLVNEVKEILKNNFPQRIKNNSLQYDDAYIRNILEWSVPRINKLSDLVSSNLEFVWFLPTDTDINDSEMETVRRLKERLESVTDLTKEGVNTMLKEFCKENGVKFGSFMKMLRYVLSGLQEGPSIAEMMEILGKKNTMDRLEMCINKTKP</sequence>
<dbReference type="InterPro" id="IPR014729">
    <property type="entry name" value="Rossmann-like_a/b/a_fold"/>
</dbReference>
<evidence type="ECO:0000256" key="6">
    <source>
        <dbReference type="ARBA" id="ARBA00022840"/>
    </source>
</evidence>
<name>A0A9P0DDB0_9CUCU</name>
<evidence type="ECO:0000256" key="3">
    <source>
        <dbReference type="ARBA" id="ARBA00012835"/>
    </source>
</evidence>
<dbReference type="Pfam" id="PF00749">
    <property type="entry name" value="tRNA-synt_1c"/>
    <property type="match status" value="1"/>
</dbReference>
<dbReference type="InterPro" id="IPR004527">
    <property type="entry name" value="Glu-tRNA-ligase_bac/mito"/>
</dbReference>
<evidence type="ECO:0000259" key="18">
    <source>
        <dbReference type="Pfam" id="PF00749"/>
    </source>
</evidence>
<dbReference type="GO" id="GO:0000049">
    <property type="term" value="F:tRNA binding"/>
    <property type="evidence" value="ECO:0007669"/>
    <property type="project" value="InterPro"/>
</dbReference>
<dbReference type="Gene3D" id="3.40.50.620">
    <property type="entry name" value="HUPs"/>
    <property type="match status" value="1"/>
</dbReference>
<dbReference type="FunFam" id="3.40.50.620:FF:000045">
    <property type="entry name" value="Glutamate--tRNA ligase, mitochondrial"/>
    <property type="match status" value="1"/>
</dbReference>
<comment type="subcellular location">
    <subcellularLocation>
        <location evidence="1">Mitochondrion</location>
    </subcellularLocation>
</comment>
<dbReference type="GO" id="GO:0005739">
    <property type="term" value="C:mitochondrion"/>
    <property type="evidence" value="ECO:0007669"/>
    <property type="project" value="UniProtKB-SubCell"/>
</dbReference>
<dbReference type="AlphaFoldDB" id="A0A9P0DDB0"/>
<comment type="catalytic activity">
    <reaction evidence="16">
        <text>tRNA(Gln) + L-glutamate + ATP = L-glutamyl-tRNA(Gln) + AMP + diphosphate</text>
        <dbReference type="Rhea" id="RHEA:64612"/>
        <dbReference type="Rhea" id="RHEA-COMP:9662"/>
        <dbReference type="Rhea" id="RHEA-COMP:9684"/>
        <dbReference type="ChEBI" id="CHEBI:29985"/>
        <dbReference type="ChEBI" id="CHEBI:30616"/>
        <dbReference type="ChEBI" id="CHEBI:33019"/>
        <dbReference type="ChEBI" id="CHEBI:78442"/>
        <dbReference type="ChEBI" id="CHEBI:78520"/>
        <dbReference type="ChEBI" id="CHEBI:456215"/>
    </reaction>
    <physiologicalReaction direction="left-to-right" evidence="16">
        <dbReference type="Rhea" id="RHEA:64613"/>
    </physiologicalReaction>
</comment>
<dbReference type="PANTHER" id="PTHR43311">
    <property type="entry name" value="GLUTAMATE--TRNA LIGASE"/>
    <property type="match status" value="1"/>
</dbReference>
<dbReference type="NCBIfam" id="TIGR00464">
    <property type="entry name" value="gltX_bact"/>
    <property type="match status" value="1"/>
</dbReference>
<organism evidence="20 21">
    <name type="scientific">Psylliodes chrysocephalus</name>
    <dbReference type="NCBI Taxonomy" id="3402493"/>
    <lineage>
        <taxon>Eukaryota</taxon>
        <taxon>Metazoa</taxon>
        <taxon>Ecdysozoa</taxon>
        <taxon>Arthropoda</taxon>
        <taxon>Hexapoda</taxon>
        <taxon>Insecta</taxon>
        <taxon>Pterygota</taxon>
        <taxon>Neoptera</taxon>
        <taxon>Endopterygota</taxon>
        <taxon>Coleoptera</taxon>
        <taxon>Polyphaga</taxon>
        <taxon>Cucujiformia</taxon>
        <taxon>Chrysomeloidea</taxon>
        <taxon>Chrysomelidae</taxon>
        <taxon>Galerucinae</taxon>
        <taxon>Alticini</taxon>
        <taxon>Psylliodes</taxon>
    </lineage>
</organism>
<dbReference type="PROSITE" id="PS00178">
    <property type="entry name" value="AA_TRNA_LIGASE_I"/>
    <property type="match status" value="1"/>
</dbReference>
<dbReference type="GO" id="GO:0008270">
    <property type="term" value="F:zinc ion binding"/>
    <property type="evidence" value="ECO:0007669"/>
    <property type="project" value="InterPro"/>
</dbReference>
<accession>A0A9P0DDB0</accession>
<dbReference type="InterPro" id="IPR020751">
    <property type="entry name" value="aa-tRNA-synth_I_codon-bd_sub2"/>
</dbReference>
<evidence type="ECO:0000313" key="21">
    <source>
        <dbReference type="Proteomes" id="UP001153636"/>
    </source>
</evidence>
<dbReference type="SUPFAM" id="SSF48163">
    <property type="entry name" value="An anticodon-binding domain of class I aminoacyl-tRNA synthetases"/>
    <property type="match status" value="1"/>
</dbReference>
<dbReference type="OrthoDB" id="428822at2759"/>
<dbReference type="EC" id="6.1.1.17" evidence="3"/>
<evidence type="ECO:0000256" key="17">
    <source>
        <dbReference type="RuleBase" id="RU363037"/>
    </source>
</evidence>
<dbReference type="Proteomes" id="UP001153636">
    <property type="component" value="Chromosome 8"/>
</dbReference>
<evidence type="ECO:0000256" key="12">
    <source>
        <dbReference type="ARBA" id="ARBA00044251"/>
    </source>
</evidence>
<evidence type="ECO:0000313" key="20">
    <source>
        <dbReference type="EMBL" id="CAH1114297.1"/>
    </source>
</evidence>
<keyword evidence="4 17" id="KW-0436">Ligase</keyword>
<dbReference type="SUPFAM" id="SSF52374">
    <property type="entry name" value="Nucleotidylyl transferase"/>
    <property type="match status" value="1"/>
</dbReference>
<comment type="similarity">
    <text evidence="2">Belongs to the class-I aminoacyl-tRNA synthetase family. Glutamate--tRNA ligase type 1 subfamily.</text>
</comment>
<dbReference type="Pfam" id="PF19269">
    <property type="entry name" value="Anticodon_2"/>
    <property type="match status" value="1"/>
</dbReference>
<dbReference type="HAMAP" id="MF_00022">
    <property type="entry name" value="Glu_tRNA_synth_type1"/>
    <property type="match status" value="1"/>
</dbReference>